<dbReference type="EMBL" id="CASHTH010003053">
    <property type="protein sequence ID" value="CAI8039663.1"/>
    <property type="molecule type" value="Genomic_DNA"/>
</dbReference>
<dbReference type="InterPro" id="IPR040442">
    <property type="entry name" value="Pyrv_kinase-like_dom_sf"/>
</dbReference>
<dbReference type="Pfam" id="PF03328">
    <property type="entry name" value="HpcH_HpaI"/>
    <property type="match status" value="1"/>
</dbReference>
<dbReference type="Gene3D" id="3.20.20.60">
    <property type="entry name" value="Phosphoenolpyruvate-binding domains"/>
    <property type="match status" value="1"/>
</dbReference>
<dbReference type="PIRSF" id="PIRSF015582">
    <property type="entry name" value="Cit_lyase_B"/>
    <property type="match status" value="1"/>
</dbReference>
<keyword evidence="2 4" id="KW-0479">Metal-binding</keyword>
<proteinExistence type="predicted"/>
<evidence type="ECO:0000313" key="6">
    <source>
        <dbReference type="EMBL" id="CAI8039663.1"/>
    </source>
</evidence>
<protein>
    <submittedName>
        <fullName evidence="6">Citrate lyase subunit beta</fullName>
    </submittedName>
</protein>
<evidence type="ECO:0000259" key="5">
    <source>
        <dbReference type="Pfam" id="PF03328"/>
    </source>
</evidence>
<dbReference type="AlphaFoldDB" id="A0AA35T299"/>
<feature type="binding site" evidence="4">
    <location>
        <position position="130"/>
    </location>
    <ligand>
        <name>Mg(2+)</name>
        <dbReference type="ChEBI" id="CHEBI:18420"/>
    </ligand>
</feature>
<evidence type="ECO:0000313" key="7">
    <source>
        <dbReference type="Proteomes" id="UP001174909"/>
    </source>
</evidence>
<sequence>MTTPDKIRRSWLLTPVSQSECVSSAPSAGADVIVLDIAEFVAEPDKPAARESLRDCLIPAKSTGAEVFVQIDPELMLADLNAAVWPGLDGIVVTRAETSDQVAAIDAIISDLESRRGMFPGSVDLVLCLETALGNHNGFEVATASSRTWGLSLGRADLVMDLRPEPSGEIHLMQYLMQRLVTLASATGAVPLGAWWRFPDRGLLASPENTLAAAERGRAIGFKGSFCVLDNQVRPLNESFTPRESEVAAAHGLCEAYAAATSSGVGTVVSVDDRVLTPDIVRQIANTVALADACSTRDRFKAAAVDGTPIPVP</sequence>
<dbReference type="InterPro" id="IPR015813">
    <property type="entry name" value="Pyrv/PenolPyrv_kinase-like_dom"/>
</dbReference>
<evidence type="ECO:0000256" key="4">
    <source>
        <dbReference type="PIRSR" id="PIRSR015582-2"/>
    </source>
</evidence>
<accession>A0AA35T299</accession>
<evidence type="ECO:0000256" key="2">
    <source>
        <dbReference type="ARBA" id="ARBA00022723"/>
    </source>
</evidence>
<dbReference type="SUPFAM" id="SSF51621">
    <property type="entry name" value="Phosphoenolpyruvate/pyruvate domain"/>
    <property type="match status" value="1"/>
</dbReference>
<evidence type="ECO:0000256" key="1">
    <source>
        <dbReference type="ARBA" id="ARBA00001946"/>
    </source>
</evidence>
<dbReference type="InterPro" id="IPR005000">
    <property type="entry name" value="Aldolase/citrate-lyase_domain"/>
</dbReference>
<dbReference type="PANTHER" id="PTHR32308:SF10">
    <property type="entry name" value="CITRATE LYASE SUBUNIT BETA"/>
    <property type="match status" value="1"/>
</dbReference>
<comment type="caution">
    <text evidence="6">The sequence shown here is derived from an EMBL/GenBank/DDBJ whole genome shotgun (WGS) entry which is preliminary data.</text>
</comment>
<comment type="cofactor">
    <cofactor evidence="1">
        <name>Mg(2+)</name>
        <dbReference type="ChEBI" id="CHEBI:18420"/>
    </cofactor>
</comment>
<keyword evidence="3 4" id="KW-0460">Magnesium</keyword>
<dbReference type="GO" id="GO:0006107">
    <property type="term" value="P:oxaloacetate metabolic process"/>
    <property type="evidence" value="ECO:0007669"/>
    <property type="project" value="TreeGrafter"/>
</dbReference>
<evidence type="ECO:0000256" key="3">
    <source>
        <dbReference type="ARBA" id="ARBA00022842"/>
    </source>
</evidence>
<reference evidence="6" key="1">
    <citation type="submission" date="2023-03" db="EMBL/GenBank/DDBJ databases">
        <authorList>
            <person name="Steffen K."/>
            <person name="Cardenas P."/>
        </authorList>
    </citation>
    <scope>NUCLEOTIDE SEQUENCE</scope>
</reference>
<gene>
    <name evidence="6" type="ORF">GBAR_LOCUS22096</name>
</gene>
<name>A0AA35T299_GEOBA</name>
<feature type="binding site" evidence="4">
    <location>
        <position position="157"/>
    </location>
    <ligand>
        <name>Mg(2+)</name>
        <dbReference type="ChEBI" id="CHEBI:18420"/>
    </ligand>
</feature>
<organism evidence="6 7">
    <name type="scientific">Geodia barretti</name>
    <name type="common">Barrett's horny sponge</name>
    <dbReference type="NCBI Taxonomy" id="519541"/>
    <lineage>
        <taxon>Eukaryota</taxon>
        <taxon>Metazoa</taxon>
        <taxon>Porifera</taxon>
        <taxon>Demospongiae</taxon>
        <taxon>Heteroscleromorpha</taxon>
        <taxon>Tetractinellida</taxon>
        <taxon>Astrophorina</taxon>
        <taxon>Geodiidae</taxon>
        <taxon>Geodia</taxon>
    </lineage>
</organism>
<dbReference type="GO" id="GO:0000287">
    <property type="term" value="F:magnesium ion binding"/>
    <property type="evidence" value="ECO:0007669"/>
    <property type="project" value="TreeGrafter"/>
</dbReference>
<keyword evidence="7" id="KW-1185">Reference proteome</keyword>
<feature type="domain" description="HpcH/HpaI aldolase/citrate lyase" evidence="5">
    <location>
        <begin position="9"/>
        <end position="227"/>
    </location>
</feature>
<dbReference type="GO" id="GO:0016829">
    <property type="term" value="F:lyase activity"/>
    <property type="evidence" value="ECO:0007669"/>
    <property type="project" value="UniProtKB-KW"/>
</dbReference>
<dbReference type="Proteomes" id="UP001174909">
    <property type="component" value="Unassembled WGS sequence"/>
</dbReference>
<keyword evidence="6" id="KW-0456">Lyase</keyword>
<dbReference type="InterPro" id="IPR011206">
    <property type="entry name" value="Citrate_lyase_beta/mcl1/mcl2"/>
</dbReference>
<dbReference type="PANTHER" id="PTHR32308">
    <property type="entry name" value="LYASE BETA SUBUNIT, PUTATIVE (AFU_ORTHOLOGUE AFUA_4G13030)-RELATED"/>
    <property type="match status" value="1"/>
</dbReference>